<comment type="caution">
    <text evidence="7">Lacks conserved residue(s) required for the propagation of feature annotation.</text>
</comment>
<dbReference type="GO" id="GO:0005524">
    <property type="term" value="F:ATP binding"/>
    <property type="evidence" value="ECO:0007669"/>
    <property type="project" value="UniProtKB-UniRule"/>
</dbReference>
<dbReference type="CDD" id="cd07570">
    <property type="entry name" value="GAT_Gln-NAD-synth"/>
    <property type="match status" value="1"/>
</dbReference>
<dbReference type="GO" id="GO:0009435">
    <property type="term" value="P:NAD+ biosynthetic process"/>
    <property type="evidence" value="ECO:0007669"/>
    <property type="project" value="UniProtKB-UniRule"/>
</dbReference>
<feature type="active site" description="Proton acceptor; for glutaminase activity" evidence="7">
    <location>
        <position position="64"/>
    </location>
</feature>
<dbReference type="PROSITE" id="PS50263">
    <property type="entry name" value="CN_HYDROLASE"/>
    <property type="match status" value="1"/>
</dbReference>
<evidence type="ECO:0000256" key="8">
    <source>
        <dbReference type="PIRNR" id="PIRNR006630"/>
    </source>
</evidence>
<comment type="catalytic activity">
    <reaction evidence="7 8">
        <text>deamido-NAD(+) + L-glutamine + ATP + H2O = L-glutamate + AMP + diphosphate + NAD(+) + H(+)</text>
        <dbReference type="Rhea" id="RHEA:24384"/>
        <dbReference type="ChEBI" id="CHEBI:15377"/>
        <dbReference type="ChEBI" id="CHEBI:15378"/>
        <dbReference type="ChEBI" id="CHEBI:29985"/>
        <dbReference type="ChEBI" id="CHEBI:30616"/>
        <dbReference type="ChEBI" id="CHEBI:33019"/>
        <dbReference type="ChEBI" id="CHEBI:57540"/>
        <dbReference type="ChEBI" id="CHEBI:58359"/>
        <dbReference type="ChEBI" id="CHEBI:58437"/>
        <dbReference type="ChEBI" id="CHEBI:456215"/>
        <dbReference type="EC" id="6.3.5.1"/>
    </reaction>
</comment>
<dbReference type="Gene3D" id="3.60.110.10">
    <property type="entry name" value="Carbon-nitrogen hydrolase"/>
    <property type="match status" value="1"/>
</dbReference>
<dbReference type="EMBL" id="AFOC01000027">
    <property type="protein sequence ID" value="EGV51757.1"/>
    <property type="molecule type" value="Genomic_DNA"/>
</dbReference>
<dbReference type="Proteomes" id="UP000004491">
    <property type="component" value="Unassembled WGS sequence"/>
</dbReference>
<dbReference type="SUPFAM" id="SSF52402">
    <property type="entry name" value="Adenine nucleotide alpha hydrolases-like"/>
    <property type="match status" value="1"/>
</dbReference>
<feature type="binding site" evidence="7">
    <location>
        <position position="137"/>
    </location>
    <ligand>
        <name>L-glutamine</name>
        <dbReference type="ChEBI" id="CHEBI:58359"/>
    </ligand>
</feature>
<keyword evidence="5 7" id="KW-0067">ATP-binding</keyword>
<dbReference type="Pfam" id="PF02540">
    <property type="entry name" value="NAD_synthase"/>
    <property type="match status" value="1"/>
</dbReference>
<evidence type="ECO:0000313" key="12">
    <source>
        <dbReference type="Proteomes" id="UP000004491"/>
    </source>
</evidence>
<keyword evidence="6 7" id="KW-0520">NAD</keyword>
<comment type="caution">
    <text evidence="11">The sequence shown here is derived from an EMBL/GenBank/DDBJ whole genome shotgun (WGS) entry which is preliminary data.</text>
</comment>
<accession>G2DC88</accession>
<feature type="binding site" evidence="7">
    <location>
        <position position="414"/>
    </location>
    <ligand>
        <name>ATP</name>
        <dbReference type="ChEBI" id="CHEBI:30616"/>
    </ligand>
</feature>
<comment type="similarity">
    <text evidence="2 7 8">In the C-terminal section; belongs to the NAD synthetase family.</text>
</comment>
<dbReference type="NCBIfam" id="TIGR00552">
    <property type="entry name" value="nadE"/>
    <property type="match status" value="1"/>
</dbReference>
<protein>
    <recommendedName>
        <fullName evidence="7 8">Glutamine-dependent NAD(+) synthetase</fullName>
        <ecNumber evidence="7 8">6.3.5.1</ecNumber>
    </recommendedName>
    <alternativeName>
        <fullName evidence="7 8">NAD(+) synthase [glutamine-hydrolyzing]</fullName>
    </alternativeName>
</protein>
<dbReference type="GO" id="GO:0008795">
    <property type="term" value="F:NAD+ synthase activity"/>
    <property type="evidence" value="ECO:0007669"/>
    <property type="project" value="UniProtKB-UniRule"/>
</dbReference>
<comment type="function">
    <text evidence="7">Catalyzes the ATP-dependent amidation of deamido-NAD to form NAD. Uses L-glutamine as a nitrogen source.</text>
</comment>
<keyword evidence="3 7" id="KW-0436">Ligase</keyword>
<keyword evidence="12" id="KW-1185">Reference proteome</keyword>
<dbReference type="PATRIC" id="fig|1048808.3.peg.1211"/>
<dbReference type="CDD" id="cd00553">
    <property type="entry name" value="NAD_synthase"/>
    <property type="match status" value="1"/>
</dbReference>
<evidence type="ECO:0000256" key="4">
    <source>
        <dbReference type="ARBA" id="ARBA00022741"/>
    </source>
</evidence>
<dbReference type="Pfam" id="PF00795">
    <property type="entry name" value="CN_hydrolase"/>
    <property type="match status" value="1"/>
</dbReference>
<dbReference type="InterPro" id="IPR014729">
    <property type="entry name" value="Rossmann-like_a/b/a_fold"/>
</dbReference>
<organism evidence="11 12">
    <name type="scientific">endosymbiont of Riftia pachyptila</name>
    <name type="common">vent Ph05</name>
    <dbReference type="NCBI Taxonomy" id="1048808"/>
    <lineage>
        <taxon>Bacteria</taxon>
        <taxon>Pseudomonadati</taxon>
        <taxon>Pseudomonadota</taxon>
        <taxon>Gammaproteobacteria</taxon>
        <taxon>sulfur-oxidizing symbionts</taxon>
    </lineage>
</organism>
<feature type="active site" description="Nucleophile; for glutaminase activity" evidence="7">
    <location>
        <position position="167"/>
    </location>
</feature>
<feature type="binding site" evidence="7">
    <location>
        <begin position="307"/>
        <end position="314"/>
    </location>
    <ligand>
        <name>ATP</name>
        <dbReference type="ChEBI" id="CHEBI:30616"/>
    </ligand>
</feature>
<dbReference type="InterPro" id="IPR014445">
    <property type="entry name" value="Gln-dep_NAD_synthase"/>
</dbReference>
<evidence type="ECO:0000256" key="9">
    <source>
        <dbReference type="RuleBase" id="RU003811"/>
    </source>
</evidence>
<keyword evidence="4 7" id="KW-0547">Nucleotide-binding</keyword>
<comment type="pathway">
    <text evidence="1 7 8">Cofactor biosynthesis; NAD(+) biosynthesis; NAD(+) from deamido-NAD(+) (L-Gln route): step 1/1.</text>
</comment>
<dbReference type="InterPro" id="IPR003694">
    <property type="entry name" value="NAD_synthase"/>
</dbReference>
<feature type="binding site" evidence="7">
    <location>
        <position position="193"/>
    </location>
    <ligand>
        <name>L-glutamine</name>
        <dbReference type="ChEBI" id="CHEBI:58359"/>
    </ligand>
</feature>
<dbReference type="AlphaFoldDB" id="G2DC88"/>
<dbReference type="Gene3D" id="3.40.50.620">
    <property type="entry name" value="HUPs"/>
    <property type="match status" value="1"/>
</dbReference>
<reference evidence="11" key="1">
    <citation type="journal article" date="2011" name="ISME J.">
        <title>The endosymbionts of the deep-sea tubeworms Riftia pachyptila and Tevnia jerichonana share an identical physiology as revealed by proteogenomic analyses.</title>
        <authorList>
            <person name="Gardebrecht A."/>
            <person name="Markert S."/>
            <person name="Felbeck H."/>
            <person name="Thuermer A."/>
            <person name="Albrecht D."/>
            <person name="Wollherr A."/>
            <person name="Kabisch J."/>
            <person name="Lehmann R."/>
            <person name="Daniel R."/>
            <person name="Liesegang H."/>
            <person name="Hecker M."/>
            <person name="Sievert S.M."/>
            <person name="Schweder T."/>
        </authorList>
    </citation>
    <scope>NUCLEOTIDE SEQUENCE [LARGE SCALE GENOMIC DNA]</scope>
</reference>
<dbReference type="NCBIfam" id="NF010588">
    <property type="entry name" value="PRK13981.1"/>
    <property type="match status" value="1"/>
</dbReference>
<dbReference type="InterPro" id="IPR036526">
    <property type="entry name" value="C-N_Hydrolase_sf"/>
</dbReference>
<dbReference type="GO" id="GO:0004359">
    <property type="term" value="F:glutaminase activity"/>
    <property type="evidence" value="ECO:0007669"/>
    <property type="project" value="InterPro"/>
</dbReference>
<dbReference type="EC" id="6.3.5.1" evidence="7 8"/>
<feature type="binding site" evidence="7">
    <location>
        <position position="529"/>
    </location>
    <ligand>
        <name>deamido-NAD(+)</name>
        <dbReference type="ChEBI" id="CHEBI:58437"/>
        <note>ligand shared between two neighboring subunits</note>
    </ligand>
</feature>
<evidence type="ECO:0000256" key="3">
    <source>
        <dbReference type="ARBA" id="ARBA00022598"/>
    </source>
</evidence>
<dbReference type="FunFam" id="3.40.50.620:FF:000106">
    <property type="entry name" value="Glutamine-dependent NAD(+) synthetase"/>
    <property type="match status" value="1"/>
</dbReference>
<dbReference type="UniPathway" id="UPA00253">
    <property type="reaction ID" value="UER00334"/>
</dbReference>
<proteinExistence type="inferred from homology"/>
<feature type="active site" description="For glutaminase activity" evidence="7">
    <location>
        <position position="131"/>
    </location>
</feature>
<evidence type="ECO:0000256" key="2">
    <source>
        <dbReference type="ARBA" id="ARBA00007145"/>
    </source>
</evidence>
<dbReference type="GO" id="GO:0003952">
    <property type="term" value="F:NAD+ synthase (glutamine-hydrolyzing) activity"/>
    <property type="evidence" value="ECO:0007669"/>
    <property type="project" value="UniProtKB-UniRule"/>
</dbReference>
<dbReference type="PANTHER" id="PTHR23090">
    <property type="entry name" value="NH 3 /GLUTAMINE-DEPENDENT NAD + SYNTHETASE"/>
    <property type="match status" value="1"/>
</dbReference>
<evidence type="ECO:0000256" key="7">
    <source>
        <dbReference type="HAMAP-Rule" id="MF_02090"/>
    </source>
</evidence>
<feature type="binding site" evidence="7">
    <location>
        <position position="419"/>
    </location>
    <ligand>
        <name>deamido-NAD(+)</name>
        <dbReference type="ChEBI" id="CHEBI:58437"/>
        <note>ligand shared between two neighboring subunits</note>
    </ligand>
</feature>
<feature type="domain" description="CN hydrolase" evidence="10">
    <location>
        <begin position="25"/>
        <end position="263"/>
    </location>
</feature>
<evidence type="ECO:0000256" key="5">
    <source>
        <dbReference type="ARBA" id="ARBA00022840"/>
    </source>
</evidence>
<dbReference type="PANTHER" id="PTHR23090:SF9">
    <property type="entry name" value="GLUTAMINE-DEPENDENT NAD(+) SYNTHETASE"/>
    <property type="match status" value="1"/>
</dbReference>
<dbReference type="PIRSF" id="PIRSF006630">
    <property type="entry name" value="NADS_GAT"/>
    <property type="match status" value="1"/>
</dbReference>
<evidence type="ECO:0000256" key="1">
    <source>
        <dbReference type="ARBA" id="ARBA00005188"/>
    </source>
</evidence>
<sequence length="564" mass="61894">MSAEAIIGIIPPFAGSEPNEVRVTLRIQIAQLNFLVGDIEGNTEKLLSTARAARGRADAVIFPELTLTGYPPEDLLLRSDFIARVEQALQRILDEAHGVHLIFGYPLRRDGQLYNLAGVVRDGELIAEYRKQMLPNYSVFDEKRYFSPGSEAVLFPLNGVQVGLSVCEDIWEPQPMAQAVAAGAELILNLNASPFHTGKAPEREQLVQERARQHGVPVVYANLVGGQDELVFDGGSCVADGQGALVRRLAFYEESIALVEFETGDRLRPLPGEVAARLSEEEAVYGALVLGVRDYVCKNGFNGAILGLSGGIDSALTLAVAVDALGANQVEVVMMPSRYTADMSNEDAAEQARILGVEHRTIPIEPAFKAFLGMLEPEFAGRPADVTEENIQARCRGVILMAISNKKGRILLTTGNKSEMSVGYATLYGDMAGGFAPIKDVPKLLVYRLCEYRNRLSPVIPQRVIERPPSAELAPGQKDSDSLPDYAVLDPVLERYVEQDQSPTQIIAAGFEAALVERVVGMVDRNEYKRRQAPPGIKITRRAYGRDRRYPLTRGYWTPLESER</sequence>
<evidence type="ECO:0000313" key="11">
    <source>
        <dbReference type="EMBL" id="EGV51757.1"/>
    </source>
</evidence>
<dbReference type="GO" id="GO:0005737">
    <property type="term" value="C:cytoplasm"/>
    <property type="evidence" value="ECO:0007669"/>
    <property type="project" value="InterPro"/>
</dbReference>
<dbReference type="SUPFAM" id="SSF56317">
    <property type="entry name" value="Carbon-nitrogen hydrolase"/>
    <property type="match status" value="1"/>
</dbReference>
<dbReference type="InterPro" id="IPR022310">
    <property type="entry name" value="NAD/GMP_synthase"/>
</dbReference>
<name>G2DC88_9GAMM</name>
<evidence type="ECO:0000259" key="10">
    <source>
        <dbReference type="PROSITE" id="PS50263"/>
    </source>
</evidence>
<feature type="binding site" evidence="7">
    <location>
        <position position="390"/>
    </location>
    <ligand>
        <name>deamido-NAD(+)</name>
        <dbReference type="ChEBI" id="CHEBI:58437"/>
        <note>ligand shared between two neighboring subunits</note>
    </ligand>
</feature>
<evidence type="ECO:0000256" key="6">
    <source>
        <dbReference type="ARBA" id="ARBA00023027"/>
    </source>
</evidence>
<comment type="similarity">
    <text evidence="9">Belongs to the NAD synthetase family.</text>
</comment>
<gene>
    <name evidence="7 11" type="primary">nadE</name>
    <name evidence="11" type="ORF">Rifp1Sym_az00130</name>
</gene>
<dbReference type="InterPro" id="IPR003010">
    <property type="entry name" value="C-N_Hydrolase"/>
</dbReference>
<dbReference type="HAMAP" id="MF_02090">
    <property type="entry name" value="NadE_glutamine_dep"/>
    <property type="match status" value="1"/>
</dbReference>
<feature type="binding site" evidence="7">
    <location>
        <position position="199"/>
    </location>
    <ligand>
        <name>L-glutamine</name>
        <dbReference type="ChEBI" id="CHEBI:58359"/>
    </ligand>
</feature>